<dbReference type="EMBL" id="JAKLUA010000028">
    <property type="protein sequence ID" value="MCG2672912.1"/>
    <property type="molecule type" value="Genomic_DNA"/>
</dbReference>
<name>A0A9X1RN14_9BRAD</name>
<protein>
    <submittedName>
        <fullName evidence="1">Uncharacterized protein</fullName>
    </submittedName>
</protein>
<organism evidence="1 4">
    <name type="scientific">Bradyrhizobium zhengyangense</name>
    <dbReference type="NCBI Taxonomy" id="2911009"/>
    <lineage>
        <taxon>Bacteria</taxon>
        <taxon>Pseudomonadati</taxon>
        <taxon>Pseudomonadota</taxon>
        <taxon>Alphaproteobacteria</taxon>
        <taxon>Hyphomicrobiales</taxon>
        <taxon>Nitrobacteraceae</taxon>
        <taxon>Bradyrhizobium</taxon>
    </lineage>
</organism>
<proteinExistence type="predicted"/>
<keyword evidence="3" id="KW-1185">Reference proteome</keyword>
<dbReference type="Proteomes" id="UP001139012">
    <property type="component" value="Unassembled WGS sequence"/>
</dbReference>
<evidence type="ECO:0000313" key="3">
    <source>
        <dbReference type="Proteomes" id="UP001139012"/>
    </source>
</evidence>
<gene>
    <name evidence="2" type="ORF">L6637_38980</name>
    <name evidence="1" type="ORF">L6654_42860</name>
</gene>
<dbReference type="AlphaFoldDB" id="A0A9X1RN14"/>
<dbReference type="RefSeq" id="WP_237861325.1">
    <property type="nucleotide sequence ID" value="NZ_JAKLTY010000088.1"/>
</dbReference>
<reference evidence="1" key="1">
    <citation type="submission" date="2022-01" db="EMBL/GenBank/DDBJ databases">
        <title>Genome sequnece data of strain Bradyrhizobium sp. nov.</title>
        <authorList>
            <person name="Zhang J."/>
        </authorList>
    </citation>
    <scope>NUCLEOTIDE SEQUENCE</scope>
    <source>
        <strain evidence="2">WYCCWR 12774</strain>
        <strain evidence="1">WYCCWR 13023</strain>
    </source>
</reference>
<evidence type="ECO:0000313" key="2">
    <source>
        <dbReference type="EMBL" id="MCG2672912.1"/>
    </source>
</evidence>
<dbReference type="Proteomes" id="UP001139054">
    <property type="component" value="Unassembled WGS sequence"/>
</dbReference>
<evidence type="ECO:0000313" key="4">
    <source>
        <dbReference type="Proteomes" id="UP001139054"/>
    </source>
</evidence>
<accession>A0A9X1RN14</accession>
<sequence>MSVKAMLAKLLESELAARGVNSLAPSDCEEIVERLIERLTDLELSLAANKINGES</sequence>
<dbReference type="EMBL" id="JAKLTY010000088">
    <property type="protein sequence ID" value="MCG2633250.1"/>
    <property type="molecule type" value="Genomic_DNA"/>
</dbReference>
<evidence type="ECO:0000313" key="1">
    <source>
        <dbReference type="EMBL" id="MCG2633250.1"/>
    </source>
</evidence>
<comment type="caution">
    <text evidence="1">The sequence shown here is derived from an EMBL/GenBank/DDBJ whole genome shotgun (WGS) entry which is preliminary data.</text>
</comment>